<gene>
    <name evidence="1" type="ORF">CTEN0397_LOCUS7626</name>
</gene>
<dbReference type="EMBL" id="HBFW01011840">
    <property type="protein sequence ID" value="CAD8936580.1"/>
    <property type="molecule type" value="Transcribed_RNA"/>
</dbReference>
<protein>
    <submittedName>
        <fullName evidence="1">Uncharacterized protein</fullName>
    </submittedName>
</protein>
<organism evidence="1">
    <name type="scientific">Cyclophora tenuis</name>
    <name type="common">Marine diatom</name>
    <dbReference type="NCBI Taxonomy" id="216820"/>
    <lineage>
        <taxon>Eukaryota</taxon>
        <taxon>Sar</taxon>
        <taxon>Stramenopiles</taxon>
        <taxon>Ochrophyta</taxon>
        <taxon>Bacillariophyta</taxon>
        <taxon>Fragilariophyceae</taxon>
        <taxon>Fragilariophycidae</taxon>
        <taxon>Cyclophorales</taxon>
        <taxon>Cyclophoraceae</taxon>
        <taxon>Cyclophora</taxon>
    </lineage>
</organism>
<dbReference type="AlphaFoldDB" id="A0A7S1D548"/>
<reference evidence="1" key="1">
    <citation type="submission" date="2021-01" db="EMBL/GenBank/DDBJ databases">
        <authorList>
            <person name="Corre E."/>
            <person name="Pelletier E."/>
            <person name="Niang G."/>
            <person name="Scheremetjew M."/>
            <person name="Finn R."/>
            <person name="Kale V."/>
            <person name="Holt S."/>
            <person name="Cochrane G."/>
            <person name="Meng A."/>
            <person name="Brown T."/>
            <person name="Cohen L."/>
        </authorList>
    </citation>
    <scope>NUCLEOTIDE SEQUENCE</scope>
    <source>
        <strain evidence="1">ECT3854</strain>
    </source>
</reference>
<proteinExistence type="predicted"/>
<sequence>MVMIPSPAVVDRLISMQVLMPKTTTHHSTFVLWLAQWGLVLSAITKAQKRIIHQLKRSHYKELSQATFETQSFPGGLAGSFVLHTLTAQGQVGIKKRPVGNFVQLVRQK</sequence>
<accession>A0A7S1D548</accession>
<name>A0A7S1D548_CYCTE</name>
<evidence type="ECO:0000313" key="1">
    <source>
        <dbReference type="EMBL" id="CAD8936580.1"/>
    </source>
</evidence>